<dbReference type="RefSeq" id="WP_012952471.1">
    <property type="nucleotide sequence ID" value="NC_013769.1"/>
</dbReference>
<reference evidence="2" key="1">
    <citation type="journal article" date="2009" name="Proc. Natl. Acad. Sci. U.S.A.">
        <title>Biogeography of the Sulfolobus islandicus pan-genome.</title>
        <authorList>
            <person name="Reno M.L."/>
            <person name="Held N.L."/>
            <person name="Fields C.J."/>
            <person name="Burke P.V."/>
            <person name="Whitaker R.J."/>
        </authorList>
    </citation>
    <scope>NUCLEOTIDE SEQUENCE [LARGE SCALE GENOMIC DNA]</scope>
    <source>
        <strain evidence="2">L.D.8.5 / Lassen #2</strain>
    </source>
</reference>
<dbReference type="HOGENOM" id="CLU_3003329_0_0_2"/>
<proteinExistence type="predicted"/>
<dbReference type="AlphaFoldDB" id="D2PHH4"/>
<accession>D2PHH4</accession>
<dbReference type="GeneID" id="24764507"/>
<dbReference type="KEGG" id="sii:LD85_0725"/>
<evidence type="ECO:0000313" key="2">
    <source>
        <dbReference type="Proteomes" id="UP000001404"/>
    </source>
</evidence>
<dbReference type="Proteomes" id="UP000001404">
    <property type="component" value="Chromosome"/>
</dbReference>
<evidence type="ECO:0000313" key="1">
    <source>
        <dbReference type="EMBL" id="ADB86452.1"/>
    </source>
</evidence>
<protein>
    <submittedName>
        <fullName evidence="1">Uncharacterized protein</fullName>
    </submittedName>
</protein>
<gene>
    <name evidence="1" type="ordered locus">LD85_0725</name>
</gene>
<name>D2PHH4_SACI9</name>
<organism evidence="1 2">
    <name type="scientific">Saccharolobus islandicus (strain L.D.8.5 / Lassen #2)</name>
    <name type="common">Sulfolobus islandicus</name>
    <dbReference type="NCBI Taxonomy" id="425944"/>
    <lineage>
        <taxon>Archaea</taxon>
        <taxon>Thermoproteota</taxon>
        <taxon>Thermoprotei</taxon>
        <taxon>Sulfolobales</taxon>
        <taxon>Sulfolobaceae</taxon>
        <taxon>Saccharolobus</taxon>
    </lineage>
</organism>
<sequence>MILGLSFQGGEKFRRRKFGNDKTKKIKEGLSNVYLWLESTSTTPELYYLFMDKLSRIVMENNVDLAWK</sequence>
<dbReference type="EMBL" id="CP001731">
    <property type="protein sequence ID" value="ADB86452.1"/>
    <property type="molecule type" value="Genomic_DNA"/>
</dbReference>